<reference evidence="1" key="1">
    <citation type="journal article" date="2020" name="Nature">
        <title>Giant virus diversity and host interactions through global metagenomics.</title>
        <authorList>
            <person name="Schulz F."/>
            <person name="Roux S."/>
            <person name="Paez-Espino D."/>
            <person name="Jungbluth S."/>
            <person name="Walsh D.A."/>
            <person name="Denef V.J."/>
            <person name="McMahon K.D."/>
            <person name="Konstantinidis K.T."/>
            <person name="Eloe-Fadrosh E.A."/>
            <person name="Kyrpides N.C."/>
            <person name="Woyke T."/>
        </authorList>
    </citation>
    <scope>NUCLEOTIDE SEQUENCE</scope>
    <source>
        <strain evidence="1">GVMAG-M-3300023174-49</strain>
    </source>
</reference>
<accession>A0A6C0DQM5</accession>
<dbReference type="EMBL" id="MN739663">
    <property type="protein sequence ID" value="QHT19166.1"/>
    <property type="molecule type" value="Genomic_DNA"/>
</dbReference>
<evidence type="ECO:0000313" key="1">
    <source>
        <dbReference type="EMBL" id="QHT19166.1"/>
    </source>
</evidence>
<organism evidence="1">
    <name type="scientific">viral metagenome</name>
    <dbReference type="NCBI Taxonomy" id="1070528"/>
    <lineage>
        <taxon>unclassified sequences</taxon>
        <taxon>metagenomes</taxon>
        <taxon>organismal metagenomes</taxon>
    </lineage>
</organism>
<dbReference type="AlphaFoldDB" id="A0A6C0DQM5"/>
<proteinExistence type="predicted"/>
<name>A0A6C0DQM5_9ZZZZ</name>
<protein>
    <submittedName>
        <fullName evidence="1">Uncharacterized protein</fullName>
    </submittedName>
</protein>
<sequence>MLLSSLCNYLPQDIVQYVLEFDKNIVVRNGIIKIINKLDKQLYSESFNVLIKKPLPILGRTNRIMNKIYTWCTVKLRLDRHGEHYIDYSSGPTGVKCTLTFWGGTGDDNKINGIRRFEKTHFNLP</sequence>